<organism evidence="1 2">
    <name type="scientific">Amborella trichopoda</name>
    <dbReference type="NCBI Taxonomy" id="13333"/>
    <lineage>
        <taxon>Eukaryota</taxon>
        <taxon>Viridiplantae</taxon>
        <taxon>Streptophyta</taxon>
        <taxon>Embryophyta</taxon>
        <taxon>Tracheophyta</taxon>
        <taxon>Spermatophyta</taxon>
        <taxon>Magnoliopsida</taxon>
        <taxon>Amborellales</taxon>
        <taxon>Amborellaceae</taxon>
        <taxon>Amborella</taxon>
    </lineage>
</organism>
<name>W1NZ11_AMBTC</name>
<keyword evidence="2" id="KW-1185">Reference proteome</keyword>
<dbReference type="AlphaFoldDB" id="W1NZ11"/>
<evidence type="ECO:0000313" key="1">
    <source>
        <dbReference type="EMBL" id="ERN00604.1"/>
    </source>
</evidence>
<reference evidence="2" key="1">
    <citation type="journal article" date="2013" name="Science">
        <title>The Amborella genome and the evolution of flowering plants.</title>
        <authorList>
            <consortium name="Amborella Genome Project"/>
        </authorList>
    </citation>
    <scope>NUCLEOTIDE SEQUENCE [LARGE SCALE GENOMIC DNA]</scope>
</reference>
<dbReference type="HOGENOM" id="CLU_1878225_0_0_1"/>
<evidence type="ECO:0000313" key="2">
    <source>
        <dbReference type="Proteomes" id="UP000017836"/>
    </source>
</evidence>
<dbReference type="Gramene" id="ERN00604">
    <property type="protein sequence ID" value="ERN00604"/>
    <property type="gene ID" value="AMTR_s00091p00083030"/>
</dbReference>
<protein>
    <submittedName>
        <fullName evidence="1">Uncharacterized protein</fullName>
    </submittedName>
</protein>
<dbReference type="Proteomes" id="UP000017836">
    <property type="component" value="Unassembled WGS sequence"/>
</dbReference>
<accession>W1NZ11</accession>
<proteinExistence type="predicted"/>
<gene>
    <name evidence="1" type="ORF">AMTR_s00091p00083030</name>
</gene>
<sequence>MRPGQGGEPQNPFDPTGLRMRLHRVHALGAQGHKVQGTEVVHNAKVVHDSEQGLRPHSQLSTQQGSGLDDGLRGALWLGKRPCLNSNFGMLMMVRIYGMARTEVCTTRLGHGVFSTLPHPMAAHHSPTPNRSKPEF</sequence>
<dbReference type="EMBL" id="KI394855">
    <property type="protein sequence ID" value="ERN00604.1"/>
    <property type="molecule type" value="Genomic_DNA"/>
</dbReference>